<sequence>MMMMISTVNACIVTDYSLLIDCNRGQDHGAGHPAGEVSCHQGKCISHTFGKLSSLSSNTKSSYCSCEQGLLLPFVIPLGLVYFAEYFINQGLMELLFFHNSSLSHAEQYRWYQTLYQVGVFVSRSSLRLKKFRKTWIFSLLQVVNAVFLIFAVLFQFLPSIWIVFGIILYEGLLGGAAYVNTFHFISKETESRYREFAMATSSVGDSLGIAVAGAAAFPTHSYFCSL</sequence>
<dbReference type="Pfam" id="PF02487">
    <property type="entry name" value="CLN3"/>
    <property type="match status" value="1"/>
</dbReference>
<feature type="transmembrane region" description="Helical" evidence="7">
    <location>
        <begin position="161"/>
        <end position="186"/>
    </location>
</feature>
<evidence type="ECO:0000313" key="8">
    <source>
        <dbReference type="Ensembl" id="ENSXCOP00000014045.1"/>
    </source>
</evidence>
<keyword evidence="3" id="KW-0813">Transport</keyword>
<feature type="transmembrane region" description="Helical" evidence="7">
    <location>
        <begin position="136"/>
        <end position="155"/>
    </location>
</feature>
<comment type="caution">
    <text evidence="7">Lacks conserved residue(s) required for the propagation of feature annotation.</text>
</comment>
<dbReference type="PRINTS" id="PR01315">
    <property type="entry name" value="BATTENIN"/>
</dbReference>
<reference evidence="8" key="2">
    <citation type="submission" date="2025-09" db="UniProtKB">
        <authorList>
            <consortium name="Ensembl"/>
        </authorList>
    </citation>
    <scope>IDENTIFICATION</scope>
</reference>
<dbReference type="Proteomes" id="UP000261380">
    <property type="component" value="Unplaced"/>
</dbReference>
<protein>
    <recommendedName>
        <fullName evidence="7">Battenin</fullName>
    </recommendedName>
</protein>
<keyword evidence="9" id="KW-1185">Reference proteome</keyword>
<evidence type="ECO:0000256" key="7">
    <source>
        <dbReference type="RuleBase" id="RU361113"/>
    </source>
</evidence>
<dbReference type="PANTHER" id="PTHR10981">
    <property type="entry name" value="BATTENIN"/>
    <property type="match status" value="1"/>
</dbReference>
<dbReference type="InterPro" id="IPR036259">
    <property type="entry name" value="MFS_trans_sf"/>
</dbReference>
<dbReference type="InterPro" id="IPR003492">
    <property type="entry name" value="Battenin_disease_Cln3"/>
</dbReference>
<evidence type="ECO:0000256" key="4">
    <source>
        <dbReference type="ARBA" id="ARBA00022692"/>
    </source>
</evidence>
<comment type="similarity">
    <text evidence="2 7">Belongs to the battenin family.</text>
</comment>
<evidence type="ECO:0000256" key="6">
    <source>
        <dbReference type="ARBA" id="ARBA00023136"/>
    </source>
</evidence>
<dbReference type="GeneTree" id="ENSGT00390000003249"/>
<keyword evidence="6 7" id="KW-0472">Membrane</keyword>
<dbReference type="GO" id="GO:0051453">
    <property type="term" value="P:regulation of intracellular pH"/>
    <property type="evidence" value="ECO:0007669"/>
    <property type="project" value="TreeGrafter"/>
</dbReference>
<dbReference type="AlphaFoldDB" id="A0A3B5LT92"/>
<accession>A0A3B5LT92</accession>
<evidence type="ECO:0000313" key="9">
    <source>
        <dbReference type="Proteomes" id="UP000261380"/>
    </source>
</evidence>
<name>A0A3B5LT92_9TELE</name>
<dbReference type="GO" id="GO:0007040">
    <property type="term" value="P:lysosome organization"/>
    <property type="evidence" value="ECO:0007669"/>
    <property type="project" value="TreeGrafter"/>
</dbReference>
<keyword evidence="7" id="KW-0458">Lysosome</keyword>
<keyword evidence="4 7" id="KW-0812">Transmembrane</keyword>
<keyword evidence="5 7" id="KW-1133">Transmembrane helix</keyword>
<evidence type="ECO:0000256" key="3">
    <source>
        <dbReference type="ARBA" id="ARBA00022448"/>
    </source>
</evidence>
<evidence type="ECO:0000256" key="2">
    <source>
        <dbReference type="ARBA" id="ARBA00007467"/>
    </source>
</evidence>
<organism evidence="8 9">
    <name type="scientific">Xiphophorus couchianus</name>
    <name type="common">Monterrey platyfish</name>
    <dbReference type="NCBI Taxonomy" id="32473"/>
    <lineage>
        <taxon>Eukaryota</taxon>
        <taxon>Metazoa</taxon>
        <taxon>Chordata</taxon>
        <taxon>Craniata</taxon>
        <taxon>Vertebrata</taxon>
        <taxon>Euteleostomi</taxon>
        <taxon>Actinopterygii</taxon>
        <taxon>Neopterygii</taxon>
        <taxon>Teleostei</taxon>
        <taxon>Neoteleostei</taxon>
        <taxon>Acanthomorphata</taxon>
        <taxon>Ovalentaria</taxon>
        <taxon>Atherinomorphae</taxon>
        <taxon>Cyprinodontiformes</taxon>
        <taxon>Poeciliidae</taxon>
        <taxon>Poeciliinae</taxon>
        <taxon>Xiphophorus</taxon>
    </lineage>
</organism>
<dbReference type="Gene3D" id="1.20.1250.20">
    <property type="entry name" value="MFS general substrate transporter like domains"/>
    <property type="match status" value="1"/>
</dbReference>
<proteinExistence type="inferred from homology"/>
<evidence type="ECO:0000256" key="5">
    <source>
        <dbReference type="ARBA" id="ARBA00022989"/>
    </source>
</evidence>
<dbReference type="GO" id="GO:0012505">
    <property type="term" value="C:endomembrane system"/>
    <property type="evidence" value="ECO:0007669"/>
    <property type="project" value="UniProtKB-SubCell"/>
</dbReference>
<dbReference type="STRING" id="32473.ENSXCOP00000014045"/>
<dbReference type="Ensembl" id="ENSXCOT00000014220.1">
    <property type="protein sequence ID" value="ENSXCOP00000014045.1"/>
    <property type="gene ID" value="ENSXCOG00000010632.1"/>
</dbReference>
<dbReference type="PANTHER" id="PTHR10981:SF0">
    <property type="entry name" value="BATTENIN"/>
    <property type="match status" value="1"/>
</dbReference>
<dbReference type="GO" id="GO:0005765">
    <property type="term" value="C:lysosomal membrane"/>
    <property type="evidence" value="ECO:0007669"/>
    <property type="project" value="UniProtKB-SubCell"/>
</dbReference>
<dbReference type="SUPFAM" id="SSF103473">
    <property type="entry name" value="MFS general substrate transporter"/>
    <property type="match status" value="1"/>
</dbReference>
<comment type="subcellular location">
    <subcellularLocation>
        <location evidence="1">Endomembrane system</location>
        <topology evidence="1">Multi-pass membrane protein</topology>
    </subcellularLocation>
    <subcellularLocation>
        <location evidence="7">Lysosome membrane</location>
        <topology evidence="7">Multi-pass membrane protein</topology>
    </subcellularLocation>
</comment>
<reference evidence="8" key="1">
    <citation type="submission" date="2025-08" db="UniProtKB">
        <authorList>
            <consortium name="Ensembl"/>
        </authorList>
    </citation>
    <scope>IDENTIFICATION</scope>
</reference>
<evidence type="ECO:0000256" key="1">
    <source>
        <dbReference type="ARBA" id="ARBA00004127"/>
    </source>
</evidence>